<dbReference type="Pfam" id="PF13560">
    <property type="entry name" value="HTH_31"/>
    <property type="match status" value="1"/>
</dbReference>
<dbReference type="EMBL" id="PYAX01000003">
    <property type="protein sequence ID" value="PSL56630.1"/>
    <property type="molecule type" value="Genomic_DNA"/>
</dbReference>
<gene>
    <name evidence="2" type="ORF">B0I31_103383</name>
</gene>
<evidence type="ECO:0000259" key="1">
    <source>
        <dbReference type="Pfam" id="PF19054"/>
    </source>
</evidence>
<dbReference type="InterPro" id="IPR043917">
    <property type="entry name" value="DUF5753"/>
</dbReference>
<dbReference type="RefSeq" id="WP_181320079.1">
    <property type="nucleotide sequence ID" value="NZ_PYAX01000003.1"/>
</dbReference>
<evidence type="ECO:0000313" key="3">
    <source>
        <dbReference type="Proteomes" id="UP000241118"/>
    </source>
</evidence>
<dbReference type="AlphaFoldDB" id="A0A2P8IDW2"/>
<name>A0A2P8IDW2_SACCR</name>
<protein>
    <submittedName>
        <fullName evidence="2">Helix-turn-helix protein</fullName>
    </submittedName>
</protein>
<dbReference type="Pfam" id="PF19054">
    <property type="entry name" value="DUF5753"/>
    <property type="match status" value="1"/>
</dbReference>
<evidence type="ECO:0000313" key="2">
    <source>
        <dbReference type="EMBL" id="PSL56630.1"/>
    </source>
</evidence>
<organism evidence="2 3">
    <name type="scientific">Saccharothrix carnea</name>
    <dbReference type="NCBI Taxonomy" id="1280637"/>
    <lineage>
        <taxon>Bacteria</taxon>
        <taxon>Bacillati</taxon>
        <taxon>Actinomycetota</taxon>
        <taxon>Actinomycetes</taxon>
        <taxon>Pseudonocardiales</taxon>
        <taxon>Pseudonocardiaceae</taxon>
        <taxon>Saccharothrix</taxon>
    </lineage>
</organism>
<dbReference type="Proteomes" id="UP000241118">
    <property type="component" value="Unassembled WGS sequence"/>
</dbReference>
<proteinExistence type="predicted"/>
<keyword evidence="3" id="KW-1185">Reference proteome</keyword>
<feature type="domain" description="DUF5753" evidence="1">
    <location>
        <begin position="98"/>
        <end position="270"/>
    </location>
</feature>
<reference evidence="2 3" key="1">
    <citation type="submission" date="2018-03" db="EMBL/GenBank/DDBJ databases">
        <title>Genomic Encyclopedia of Type Strains, Phase III (KMG-III): the genomes of soil and plant-associated and newly described type strains.</title>
        <authorList>
            <person name="Whitman W."/>
        </authorList>
    </citation>
    <scope>NUCLEOTIDE SEQUENCE [LARGE SCALE GENOMIC DNA]</scope>
    <source>
        <strain evidence="2 3">CGMCC 4.7097</strain>
    </source>
</reference>
<sequence length="281" mass="30981">MVGDDDFDPVIARLQFGELARQLREAARVEFGEADRAVGGYLGKLSKIETGSIAPRPQDVDWMIARYQVTSAQAEEMRSLATIARRRAKPAKTLSSSRQYVSLERRATKIAMVYNEIPGLLQTAEFAYTALSLSPVIVAADLPGYAQERAERGARVIRADGPEVRIVLGEDAFDRANGGPDVLRRQLEHLREVAEMPNIDFRVLARSTTSGIVPALVCPYTLLEVDSKTLAYVETLTRSDYIKASAPYVFAFEQAWSLAASGEESKAILDRRIADLIDTGE</sequence>
<comment type="caution">
    <text evidence="2">The sequence shown here is derived from an EMBL/GenBank/DDBJ whole genome shotgun (WGS) entry which is preliminary data.</text>
</comment>
<accession>A0A2P8IDW2</accession>